<dbReference type="PANTHER" id="PTHR12442">
    <property type="entry name" value="DYNEIN INTERMEDIATE CHAIN"/>
    <property type="match status" value="1"/>
</dbReference>
<evidence type="ECO:0000256" key="2">
    <source>
        <dbReference type="ARBA" id="ARBA00022490"/>
    </source>
</evidence>
<dbReference type="EMBL" id="SRMA01027342">
    <property type="protein sequence ID" value="TRY54610.1"/>
    <property type="molecule type" value="Genomic_DNA"/>
</dbReference>
<evidence type="ECO:0000256" key="6">
    <source>
        <dbReference type="ARBA" id="ARBA00023069"/>
    </source>
</evidence>
<dbReference type="InterPro" id="IPR001680">
    <property type="entry name" value="WD40_rpt"/>
</dbReference>
<evidence type="ECO:0000256" key="5">
    <source>
        <dbReference type="ARBA" id="ARBA00022846"/>
    </source>
</evidence>
<keyword evidence="3" id="KW-0853">WD repeat</keyword>
<evidence type="ECO:0000256" key="3">
    <source>
        <dbReference type="ARBA" id="ARBA00022574"/>
    </source>
</evidence>
<dbReference type="SMART" id="SM00320">
    <property type="entry name" value="WD40"/>
    <property type="match status" value="4"/>
</dbReference>
<evidence type="ECO:0000256" key="1">
    <source>
        <dbReference type="ARBA" id="ARBA00004611"/>
    </source>
</evidence>
<dbReference type="GO" id="GO:0045503">
    <property type="term" value="F:dynein light chain binding"/>
    <property type="evidence" value="ECO:0007669"/>
    <property type="project" value="TreeGrafter"/>
</dbReference>
<dbReference type="PANTHER" id="PTHR12442:SF12">
    <property type="entry name" value="DYNEIN AXONEMAL INTERMEDIATE CHAIN 4"/>
    <property type="match status" value="1"/>
</dbReference>
<keyword evidence="6" id="KW-0969">Cilium</keyword>
<dbReference type="STRING" id="623744.A0A553MN73"/>
<evidence type="ECO:0000313" key="14">
    <source>
        <dbReference type="Proteomes" id="UP000316079"/>
    </source>
</evidence>
<evidence type="ECO:0000256" key="11">
    <source>
        <dbReference type="ARBA" id="ARBA00041557"/>
    </source>
</evidence>
<dbReference type="GO" id="GO:0005858">
    <property type="term" value="C:axonemal dynein complex"/>
    <property type="evidence" value="ECO:0007669"/>
    <property type="project" value="TreeGrafter"/>
</dbReference>
<dbReference type="GO" id="GO:0045504">
    <property type="term" value="F:dynein heavy chain binding"/>
    <property type="evidence" value="ECO:0007669"/>
    <property type="project" value="TreeGrafter"/>
</dbReference>
<dbReference type="InterPro" id="IPR036322">
    <property type="entry name" value="WD40_repeat_dom_sf"/>
</dbReference>
<dbReference type="FunFam" id="2.130.10.10:FF:000379">
    <property type="entry name" value="WD repeat domain 78"/>
    <property type="match status" value="1"/>
</dbReference>
<dbReference type="InterPro" id="IPR015943">
    <property type="entry name" value="WD40/YVTN_repeat-like_dom_sf"/>
</dbReference>
<feature type="non-terminal residue" evidence="13">
    <location>
        <position position="748"/>
    </location>
</feature>
<sequence>NITRDKAAVGLSWKRIACYPKKLCNKKFANELNRVLNMSKTVITQKKRVSKAAKFWSSKTFNESTGQVRVAKSTSSSGDSKVLDKSSGQLLKQSPRVIDETGQDVTPRTLFNSDPGTLQSKQGKLFPTNDISWTTTTDLPSVAFQTTNTSVNGPFTRSFFGSVSASRTSHTAESLSDDNKDLSSSFSDFQSVREELKEQFREKIPEHLESCYLTETETLWLLDIPSVSVSVDSEDAEPVKERNNAYTELCKHKLGNDMYVERSMQTFGGALKTKEVQCEGIAMVDKAVMSTTWDMYDSFCNINDIDGKPAVVKNEAIVSEPSTTQYTNPSSDQSMSLVTATSSVSGSSSSLEKPACLLPLEEMPDLQLIFQSDKLKQDLALMERVLATSIFQPKLAAYRQLPKIDDPECVWMAKEEESWAEQHKSSTRPFLEQLWVYKCELTVGQNVSCMTWNKKNKDLLAVGYGPFDFKNHKSGLVCCWSLKNPTWPDRIFRCPSGVTALDFSARYANQLAVGMHDGTIAIYNVHTAEQTPITDSSECPNMHTGPVWQLRWIDHENGMVGEDKGEVLISVSSDGRISKWIHYKTLECVDLMKLKIQNVKQNHHISALCAGLCFDFHPNDSKIYLVGTEEDWTIQLWRQDLQNPVLAFTSGHRVVFDIKWSPHCAAVFGALSAGKVEIWDLRVSRQVQVLDPALVYPLSPGVNPRTLLFTPETDCLLVGDTEVVMLPSFTWETGVRTLDGAYDNMNAM</sequence>
<dbReference type="OrthoDB" id="10259804at2759"/>
<dbReference type="Proteomes" id="UP000316079">
    <property type="component" value="Unassembled WGS sequence"/>
</dbReference>
<reference evidence="13 14" key="1">
    <citation type="journal article" date="2019" name="Sci. Data">
        <title>Hybrid genome assembly and annotation of Danionella translucida.</title>
        <authorList>
            <person name="Kadobianskyi M."/>
            <person name="Schulze L."/>
            <person name="Schuelke M."/>
            <person name="Judkewitz B."/>
        </authorList>
    </citation>
    <scope>NUCLEOTIDE SEQUENCE [LARGE SCALE GENOMIC DNA]</scope>
    <source>
        <strain evidence="13 14">Bolton</strain>
    </source>
</reference>
<keyword evidence="14" id="KW-1185">Reference proteome</keyword>
<keyword evidence="8" id="KW-0966">Cell projection</keyword>
<protein>
    <recommendedName>
        <fullName evidence="10">Dynein axonemal intermediate chain 4</fullName>
    </recommendedName>
    <alternativeName>
        <fullName evidence="11">WD repeat-containing protein 78</fullName>
    </alternativeName>
</protein>
<gene>
    <name evidence="13" type="ORF">DNTS_001597</name>
</gene>
<dbReference type="SUPFAM" id="SSF50978">
    <property type="entry name" value="WD40 repeat-like"/>
    <property type="match status" value="1"/>
</dbReference>
<evidence type="ECO:0000313" key="13">
    <source>
        <dbReference type="EMBL" id="TRY54610.1"/>
    </source>
</evidence>
<comment type="subcellular location">
    <subcellularLocation>
        <location evidence="1">Cytoplasm</location>
        <location evidence="1">Cytoskeleton</location>
        <location evidence="1">Flagellum axoneme</location>
    </subcellularLocation>
    <subcellularLocation>
        <location evidence="9">Dynein axonemal particle</location>
    </subcellularLocation>
</comment>
<evidence type="ECO:0000256" key="8">
    <source>
        <dbReference type="ARBA" id="ARBA00023273"/>
    </source>
</evidence>
<organism evidence="13 14">
    <name type="scientific">Danionella cerebrum</name>
    <dbReference type="NCBI Taxonomy" id="2873325"/>
    <lineage>
        <taxon>Eukaryota</taxon>
        <taxon>Metazoa</taxon>
        <taxon>Chordata</taxon>
        <taxon>Craniata</taxon>
        <taxon>Vertebrata</taxon>
        <taxon>Euteleostomi</taxon>
        <taxon>Actinopterygii</taxon>
        <taxon>Neopterygii</taxon>
        <taxon>Teleostei</taxon>
        <taxon>Ostariophysi</taxon>
        <taxon>Cypriniformes</taxon>
        <taxon>Danionidae</taxon>
        <taxon>Danioninae</taxon>
        <taxon>Danionella</taxon>
    </lineage>
</organism>
<evidence type="ECO:0000256" key="9">
    <source>
        <dbReference type="ARBA" id="ARBA00024190"/>
    </source>
</evidence>
<feature type="non-terminal residue" evidence="13">
    <location>
        <position position="1"/>
    </location>
</feature>
<evidence type="ECO:0000256" key="10">
    <source>
        <dbReference type="ARBA" id="ARBA00040002"/>
    </source>
</evidence>
<dbReference type="InterPro" id="IPR050687">
    <property type="entry name" value="Dynein_IC"/>
</dbReference>
<evidence type="ECO:0000256" key="12">
    <source>
        <dbReference type="SAM" id="MobiDB-lite"/>
    </source>
</evidence>
<evidence type="ECO:0000256" key="4">
    <source>
        <dbReference type="ARBA" id="ARBA00022737"/>
    </source>
</evidence>
<evidence type="ECO:0000256" key="7">
    <source>
        <dbReference type="ARBA" id="ARBA00023212"/>
    </source>
</evidence>
<keyword evidence="2" id="KW-0963">Cytoplasm</keyword>
<name>A0A553MN73_9TELE</name>
<keyword evidence="7" id="KW-0206">Cytoskeleton</keyword>
<dbReference type="AlphaFoldDB" id="A0A553MN73"/>
<accession>A0A553MN73</accession>
<keyword evidence="5" id="KW-0282">Flagellum</keyword>
<dbReference type="GO" id="GO:0120293">
    <property type="term" value="C:dynein axonemal particle"/>
    <property type="evidence" value="ECO:0007669"/>
    <property type="project" value="UniProtKB-SubCell"/>
</dbReference>
<comment type="caution">
    <text evidence="13">The sequence shown here is derived from an EMBL/GenBank/DDBJ whole genome shotgun (WGS) entry which is preliminary data.</text>
</comment>
<proteinExistence type="predicted"/>
<feature type="region of interest" description="Disordered" evidence="12">
    <location>
        <begin position="71"/>
        <end position="96"/>
    </location>
</feature>
<dbReference type="Gene3D" id="2.130.10.10">
    <property type="entry name" value="YVTN repeat-like/Quinoprotein amine dehydrogenase"/>
    <property type="match status" value="1"/>
</dbReference>
<keyword evidence="4" id="KW-0677">Repeat</keyword>
<dbReference type="GO" id="GO:0003341">
    <property type="term" value="P:cilium movement"/>
    <property type="evidence" value="ECO:0007669"/>
    <property type="project" value="TreeGrafter"/>
</dbReference>